<gene>
    <name evidence="2" type="ORF">DIU31_007170</name>
    <name evidence="3" type="ORF">J3L21_20495</name>
</gene>
<proteinExistence type="predicted"/>
<dbReference type="AlphaFoldDB" id="A0AAE6JCY9"/>
<protein>
    <submittedName>
        <fullName evidence="2">IS1595 family transposase</fullName>
    </submittedName>
</protein>
<evidence type="ECO:0000313" key="2">
    <source>
        <dbReference type="EMBL" id="QEM03313.1"/>
    </source>
</evidence>
<organism evidence="2 4">
    <name type="scientific">Mucilaginibacter rubeus</name>
    <dbReference type="NCBI Taxonomy" id="2027860"/>
    <lineage>
        <taxon>Bacteria</taxon>
        <taxon>Pseudomonadati</taxon>
        <taxon>Bacteroidota</taxon>
        <taxon>Sphingobacteriia</taxon>
        <taxon>Sphingobacteriales</taxon>
        <taxon>Sphingobacteriaceae</taxon>
        <taxon>Mucilaginibacter</taxon>
    </lineage>
</organism>
<sequence length="335" mass="38393">MLSSTEFKTVIDVVLRFPNEKSCHQYLASRRWADGVMSCPHEGCDGHSADVFKDGIRYKCKTCRKIYTAKTGTMMEASKIATLKWFMAIYLTLHKKGISSIQLGKDIGVTQKTAWFILQRLRAVFGNEIDVPLEGTIASDETFVGGKNKNRHKDKKVAHSQGRSFIDKTPVLGLLQTEVRHYVERDHKVIPGRTVKEKVIDKNARLKCWTIKDTKTATIQPLIRANVVAGSIVVSDEWFAYKGLNDTYQHEVVDHGRKQYKNDAGYTSNAIECGWKHLKLTIQATHHWVSRKHQDKYVQEFTFRYNYRHLSAQKQIEQAISNMAIRTKYKDLIAA</sequence>
<dbReference type="Proteomes" id="UP000663940">
    <property type="component" value="Chromosome"/>
</dbReference>
<dbReference type="PANTHER" id="PTHR47163:SF2">
    <property type="entry name" value="SI:DKEY-17M8.2"/>
    <property type="match status" value="1"/>
</dbReference>
<evidence type="ECO:0000313" key="3">
    <source>
        <dbReference type="EMBL" id="QTE47930.1"/>
    </source>
</evidence>
<dbReference type="RefSeq" id="WP_112654301.1">
    <property type="nucleotide sequence ID" value="NZ_CP043451.1"/>
</dbReference>
<evidence type="ECO:0000313" key="4">
    <source>
        <dbReference type="Proteomes" id="UP000250557"/>
    </source>
</evidence>
<dbReference type="InterPro" id="IPR053164">
    <property type="entry name" value="IS1016-like_transposase"/>
</dbReference>
<reference evidence="2 4" key="1">
    <citation type="submission" date="2019-08" db="EMBL/GenBank/DDBJ databases">
        <title>Comparative genome analysis confer to the adaptation heavy metal polluted environment.</title>
        <authorList>
            <person name="Li Y."/>
        </authorList>
    </citation>
    <scope>NUCLEOTIDE SEQUENCE [LARGE SCALE GENOMIC DNA]</scope>
    <source>
        <strain evidence="2 4">P2</strain>
    </source>
</reference>
<dbReference type="NCBIfam" id="NF033547">
    <property type="entry name" value="transpos_IS1595"/>
    <property type="match status" value="1"/>
</dbReference>
<dbReference type="Pfam" id="PF12762">
    <property type="entry name" value="DDE_Tnp_IS1595"/>
    <property type="match status" value="1"/>
</dbReference>
<dbReference type="EMBL" id="CP071880">
    <property type="protein sequence ID" value="QTE47930.1"/>
    <property type="molecule type" value="Genomic_DNA"/>
</dbReference>
<dbReference type="InterPro" id="IPR024445">
    <property type="entry name" value="Tnp_ISXO2-like"/>
</dbReference>
<evidence type="ECO:0000259" key="1">
    <source>
        <dbReference type="SMART" id="SM01126"/>
    </source>
</evidence>
<accession>A0AAE6JCY9</accession>
<dbReference type="Proteomes" id="UP000250557">
    <property type="component" value="Chromosome"/>
</dbReference>
<dbReference type="InterPro" id="IPR024442">
    <property type="entry name" value="Transposase_Zn_ribbon"/>
</dbReference>
<evidence type="ECO:0000313" key="5">
    <source>
        <dbReference type="Proteomes" id="UP000663940"/>
    </source>
</evidence>
<dbReference type="Pfam" id="PF12760">
    <property type="entry name" value="Zn_ribbon_IS1595"/>
    <property type="match status" value="1"/>
</dbReference>
<name>A0AAE6JCY9_9SPHI</name>
<dbReference type="EMBL" id="CP043451">
    <property type="protein sequence ID" value="QEM03313.1"/>
    <property type="molecule type" value="Genomic_DNA"/>
</dbReference>
<keyword evidence="5" id="KW-1185">Reference proteome</keyword>
<dbReference type="SMART" id="SM01126">
    <property type="entry name" value="DDE_Tnp_IS1595"/>
    <property type="match status" value="1"/>
</dbReference>
<dbReference type="PANTHER" id="PTHR47163">
    <property type="entry name" value="DDE_TNP_IS1595 DOMAIN-CONTAINING PROTEIN"/>
    <property type="match status" value="1"/>
</dbReference>
<reference evidence="3 5" key="2">
    <citation type="submission" date="2021-03" db="EMBL/GenBank/DDBJ databases">
        <title>Mucilaginibacter strains isolated from gold and copper mining confer multi heavy-metal resistance.</title>
        <authorList>
            <person name="Li Y."/>
        </authorList>
    </citation>
    <scope>NUCLEOTIDE SEQUENCE [LARGE SCALE GENOMIC DNA]</scope>
    <source>
        <strain evidence="3 5">P2-4</strain>
    </source>
</reference>
<feature type="domain" description="ISXO2-like transposase" evidence="1">
    <location>
        <begin position="132"/>
        <end position="306"/>
    </location>
</feature>